<dbReference type="InterPro" id="IPR050109">
    <property type="entry name" value="HTH-type_TetR-like_transc_reg"/>
</dbReference>
<evidence type="ECO:0000259" key="5">
    <source>
        <dbReference type="PROSITE" id="PS50977"/>
    </source>
</evidence>
<dbReference type="PANTHER" id="PTHR30055">
    <property type="entry name" value="HTH-TYPE TRANSCRIPTIONAL REGULATOR RUTR"/>
    <property type="match status" value="1"/>
</dbReference>
<reference evidence="6 7" key="1">
    <citation type="submission" date="2020-05" db="EMBL/GenBank/DDBJ databases">
        <title>FDA dAtabase for Regulatory Grade micrObial Sequences (FDA-ARGOS): Supporting development and validation of Infectious Disease Dx tests.</title>
        <authorList>
            <person name="Sproer C."/>
            <person name="Gronow S."/>
            <person name="Severitt S."/>
            <person name="Schroder I."/>
            <person name="Tallon L."/>
            <person name="Sadzewicz L."/>
            <person name="Zhao X."/>
            <person name="Vavikolanu K."/>
            <person name="Mehta A."/>
            <person name="Aluvathingal J."/>
            <person name="Nadendla S."/>
            <person name="Myers T."/>
            <person name="Yan Y."/>
            <person name="Sichtig H."/>
        </authorList>
    </citation>
    <scope>NUCLEOTIDE SEQUENCE [LARGE SCALE GENOMIC DNA]</scope>
    <source>
        <strain evidence="6 7">FDAARGOS_790</strain>
    </source>
</reference>
<dbReference type="Pfam" id="PF16859">
    <property type="entry name" value="TetR_C_11"/>
    <property type="match status" value="1"/>
</dbReference>
<dbReference type="InterPro" id="IPR036271">
    <property type="entry name" value="Tet_transcr_reg_TetR-rel_C_sf"/>
</dbReference>
<dbReference type="PRINTS" id="PR00455">
    <property type="entry name" value="HTHTETR"/>
</dbReference>
<name>A0A7D4E653_9BURK</name>
<dbReference type="Proteomes" id="UP000500970">
    <property type="component" value="Chromosome"/>
</dbReference>
<evidence type="ECO:0000256" key="3">
    <source>
        <dbReference type="ARBA" id="ARBA00023163"/>
    </source>
</evidence>
<feature type="DNA-binding region" description="H-T-H motif" evidence="4">
    <location>
        <begin position="42"/>
        <end position="61"/>
    </location>
</feature>
<dbReference type="GO" id="GO:0000976">
    <property type="term" value="F:transcription cis-regulatory region binding"/>
    <property type="evidence" value="ECO:0007669"/>
    <property type="project" value="TreeGrafter"/>
</dbReference>
<dbReference type="Gene3D" id="1.10.357.10">
    <property type="entry name" value="Tetracycline Repressor, domain 2"/>
    <property type="match status" value="1"/>
</dbReference>
<evidence type="ECO:0000256" key="2">
    <source>
        <dbReference type="ARBA" id="ARBA00023125"/>
    </source>
</evidence>
<accession>A0A7D4E653</accession>
<dbReference type="SUPFAM" id="SSF46689">
    <property type="entry name" value="Homeodomain-like"/>
    <property type="match status" value="1"/>
</dbReference>
<dbReference type="EMBL" id="CP053985">
    <property type="protein sequence ID" value="QKH38930.1"/>
    <property type="molecule type" value="Genomic_DNA"/>
</dbReference>
<dbReference type="InterPro" id="IPR001647">
    <property type="entry name" value="HTH_TetR"/>
</dbReference>
<gene>
    <name evidence="6" type="ORF">FOC84_29950</name>
</gene>
<dbReference type="Pfam" id="PF00440">
    <property type="entry name" value="TetR_N"/>
    <property type="match status" value="1"/>
</dbReference>
<evidence type="ECO:0000256" key="1">
    <source>
        <dbReference type="ARBA" id="ARBA00023015"/>
    </source>
</evidence>
<dbReference type="AlphaFoldDB" id="A0A7D4E653"/>
<evidence type="ECO:0000256" key="4">
    <source>
        <dbReference type="PROSITE-ProRule" id="PRU00335"/>
    </source>
</evidence>
<keyword evidence="1" id="KW-0805">Transcription regulation</keyword>
<protein>
    <submittedName>
        <fullName evidence="6">TetR/AcrR family transcriptional regulator</fullName>
    </submittedName>
</protein>
<dbReference type="InterPro" id="IPR009057">
    <property type="entry name" value="Homeodomain-like_sf"/>
</dbReference>
<dbReference type="RefSeq" id="WP_173148716.1">
    <property type="nucleotide sequence ID" value="NZ_CP053985.1"/>
</dbReference>
<sequence>METKTQKRSRVSHGAVRSEETHRAIIEAAAAILDESGYAGFTLDAVVKRAGSSKPSIYRWWKNKAALIIEVYERSGESSLATSRKGNLRDELADFLAALWNWWSSTRAGEALRSIVAEAQSDPKTLALLRDEFVDRRKNNLRSIFQRACDRGELRWGPDVEAAISLAMGASWLHMLTGTLADTRLCKTYADMLVRALGAASSS</sequence>
<dbReference type="SUPFAM" id="SSF48498">
    <property type="entry name" value="Tetracyclin repressor-like, C-terminal domain"/>
    <property type="match status" value="1"/>
</dbReference>
<keyword evidence="2 4" id="KW-0238">DNA-binding</keyword>
<dbReference type="PANTHER" id="PTHR30055:SF148">
    <property type="entry name" value="TETR-FAMILY TRANSCRIPTIONAL REGULATOR"/>
    <property type="match status" value="1"/>
</dbReference>
<keyword evidence="7" id="KW-1185">Reference proteome</keyword>
<dbReference type="InterPro" id="IPR011075">
    <property type="entry name" value="TetR_C"/>
</dbReference>
<organism evidence="6 7">
    <name type="scientific">Achromobacter pestifer</name>
    <dbReference type="NCBI Taxonomy" id="1353889"/>
    <lineage>
        <taxon>Bacteria</taxon>
        <taxon>Pseudomonadati</taxon>
        <taxon>Pseudomonadota</taxon>
        <taxon>Betaproteobacteria</taxon>
        <taxon>Burkholderiales</taxon>
        <taxon>Alcaligenaceae</taxon>
        <taxon>Achromobacter</taxon>
    </lineage>
</organism>
<dbReference type="GO" id="GO:0003700">
    <property type="term" value="F:DNA-binding transcription factor activity"/>
    <property type="evidence" value="ECO:0007669"/>
    <property type="project" value="TreeGrafter"/>
</dbReference>
<dbReference type="Gene3D" id="1.10.10.60">
    <property type="entry name" value="Homeodomain-like"/>
    <property type="match status" value="1"/>
</dbReference>
<keyword evidence="3" id="KW-0804">Transcription</keyword>
<dbReference type="KEGG" id="apes:FOC84_29950"/>
<feature type="domain" description="HTH tetR-type" evidence="5">
    <location>
        <begin position="19"/>
        <end position="79"/>
    </location>
</feature>
<dbReference type="PROSITE" id="PS50977">
    <property type="entry name" value="HTH_TETR_2"/>
    <property type="match status" value="1"/>
</dbReference>
<evidence type="ECO:0000313" key="6">
    <source>
        <dbReference type="EMBL" id="QKH38930.1"/>
    </source>
</evidence>
<evidence type="ECO:0000313" key="7">
    <source>
        <dbReference type="Proteomes" id="UP000500970"/>
    </source>
</evidence>
<proteinExistence type="predicted"/>